<reference evidence="18" key="2">
    <citation type="submission" date="2020-11" db="EMBL/GenBank/DDBJ databases">
        <authorList>
            <person name="McCartney M.A."/>
            <person name="Auch B."/>
            <person name="Kono T."/>
            <person name="Mallez S."/>
            <person name="Becker A."/>
            <person name="Gohl D.M."/>
            <person name="Silverstein K.A.T."/>
            <person name="Koren S."/>
            <person name="Bechman K.B."/>
            <person name="Herman A."/>
            <person name="Abrahante J.E."/>
            <person name="Garbe J."/>
        </authorList>
    </citation>
    <scope>NUCLEOTIDE SEQUENCE</scope>
    <source>
        <strain evidence="18">Duluth1</strain>
        <tissue evidence="18">Whole animal</tissue>
    </source>
</reference>
<dbReference type="NCBIfam" id="TIGR01740">
    <property type="entry name" value="pyrF"/>
    <property type="match status" value="1"/>
</dbReference>
<feature type="active site" description="For OMPdecase activity" evidence="14">
    <location>
        <position position="305"/>
    </location>
</feature>
<dbReference type="EC" id="2.4.2.10" evidence="5"/>
<evidence type="ECO:0000256" key="5">
    <source>
        <dbReference type="ARBA" id="ARBA00011971"/>
    </source>
</evidence>
<comment type="caution">
    <text evidence="18">The sequence shown here is derived from an EMBL/GenBank/DDBJ whole genome shotgun (WGS) entry which is preliminary data.</text>
</comment>
<evidence type="ECO:0000259" key="17">
    <source>
        <dbReference type="Pfam" id="PF00215"/>
    </source>
</evidence>
<evidence type="ECO:0000256" key="14">
    <source>
        <dbReference type="PIRSR" id="PIRSR614732-1"/>
    </source>
</evidence>
<feature type="binding site" evidence="15">
    <location>
        <position position="250"/>
    </location>
    <ligand>
        <name>substrate</name>
    </ligand>
</feature>
<dbReference type="CDD" id="cd06223">
    <property type="entry name" value="PRTases_typeI"/>
    <property type="match status" value="1"/>
</dbReference>
<reference evidence="18" key="1">
    <citation type="journal article" date="2019" name="bioRxiv">
        <title>The Genome of the Zebra Mussel, Dreissena polymorpha: A Resource for Invasive Species Research.</title>
        <authorList>
            <person name="McCartney M.A."/>
            <person name="Auch B."/>
            <person name="Kono T."/>
            <person name="Mallez S."/>
            <person name="Zhang Y."/>
            <person name="Obille A."/>
            <person name="Becker A."/>
            <person name="Abrahante J.E."/>
            <person name="Garbe J."/>
            <person name="Badalamenti J.P."/>
            <person name="Herman A."/>
            <person name="Mangelson H."/>
            <person name="Liachko I."/>
            <person name="Sullivan S."/>
            <person name="Sone E.D."/>
            <person name="Koren S."/>
            <person name="Silverstein K.A.T."/>
            <person name="Beckman K.B."/>
            <person name="Gohl D.M."/>
        </authorList>
    </citation>
    <scope>NUCLEOTIDE SEQUENCE</scope>
    <source>
        <strain evidence="18">Duluth1</strain>
        <tissue evidence="18">Whole animal</tissue>
    </source>
</reference>
<dbReference type="InterPro" id="IPR001754">
    <property type="entry name" value="OMPdeCOase_dom"/>
</dbReference>
<dbReference type="FunFam" id="3.40.50.2020:FF:000025">
    <property type="entry name" value="Uridine monophosphate synthetase"/>
    <property type="match status" value="1"/>
</dbReference>
<comment type="similarity">
    <text evidence="4">In the C-terminal section; belongs to the OMP decarboxylase family.</text>
</comment>
<dbReference type="InterPro" id="IPR011060">
    <property type="entry name" value="RibuloseP-bd_barrel"/>
</dbReference>
<keyword evidence="11" id="KW-0665">Pyrimidine biosynthesis</keyword>
<dbReference type="GO" id="GO:0004588">
    <property type="term" value="F:orotate phosphoribosyltransferase activity"/>
    <property type="evidence" value="ECO:0007669"/>
    <property type="project" value="UniProtKB-EC"/>
</dbReference>
<dbReference type="PANTHER" id="PTHR19278">
    <property type="entry name" value="OROTATE PHOSPHORIBOSYLTRANSFERASE"/>
    <property type="match status" value="1"/>
</dbReference>
<evidence type="ECO:0000256" key="7">
    <source>
        <dbReference type="ARBA" id="ARBA00015047"/>
    </source>
</evidence>
<protein>
    <recommendedName>
        <fullName evidence="7">Uridine 5'-monophosphate synthase</fullName>
        <ecNumber evidence="5">2.4.2.10</ecNumber>
        <ecNumber evidence="6">4.1.1.23</ecNumber>
    </recommendedName>
</protein>
<dbReference type="InterPro" id="IPR018089">
    <property type="entry name" value="OMPdecase_AS"/>
</dbReference>
<dbReference type="EC" id="4.1.1.23" evidence="6"/>
<comment type="pathway">
    <text evidence="1">Pyrimidine metabolism; UMP biosynthesis via de novo pathway; UMP from orotate: step 2/2.</text>
</comment>
<dbReference type="HAMAP" id="MF_01208">
    <property type="entry name" value="PyrE"/>
    <property type="match status" value="1"/>
</dbReference>
<feature type="non-terminal residue" evidence="18">
    <location>
        <position position="347"/>
    </location>
</feature>
<evidence type="ECO:0000256" key="9">
    <source>
        <dbReference type="ARBA" id="ARBA00022679"/>
    </source>
</evidence>
<dbReference type="InterPro" id="IPR004467">
    <property type="entry name" value="Or_phspho_trans_dom"/>
</dbReference>
<keyword evidence="9" id="KW-0808">Transferase</keyword>
<dbReference type="EMBL" id="JAIWYP010000001">
    <property type="protein sequence ID" value="KAH3882285.1"/>
    <property type="molecule type" value="Genomic_DNA"/>
</dbReference>
<evidence type="ECO:0000259" key="16">
    <source>
        <dbReference type="Pfam" id="PF00156"/>
    </source>
</evidence>
<dbReference type="Pfam" id="PF00156">
    <property type="entry name" value="Pribosyltran"/>
    <property type="match status" value="1"/>
</dbReference>
<keyword evidence="19" id="KW-1185">Reference proteome</keyword>
<proteinExistence type="inferred from homology"/>
<dbReference type="GO" id="GO:0004590">
    <property type="term" value="F:orotidine-5'-phosphate decarboxylase activity"/>
    <property type="evidence" value="ECO:0007669"/>
    <property type="project" value="UniProtKB-EC"/>
</dbReference>
<accession>A0A9D4RX73</accession>
<keyword evidence="12" id="KW-0456">Lyase</keyword>
<feature type="domain" description="Phosphoribosyltransferase" evidence="16">
    <location>
        <begin position="64"/>
        <end position="155"/>
    </location>
</feature>
<comment type="similarity">
    <text evidence="3">In the N-terminal section; belongs to the purine/pyrimidine phosphoribosyltransferase family.</text>
</comment>
<evidence type="ECO:0000256" key="10">
    <source>
        <dbReference type="ARBA" id="ARBA00022793"/>
    </source>
</evidence>
<evidence type="ECO:0000256" key="4">
    <source>
        <dbReference type="ARBA" id="ARBA00009769"/>
    </source>
</evidence>
<dbReference type="InterPro" id="IPR013785">
    <property type="entry name" value="Aldolase_TIM"/>
</dbReference>
<dbReference type="PROSITE" id="PS00156">
    <property type="entry name" value="OMPDECASE"/>
    <property type="match status" value="1"/>
</dbReference>
<keyword evidence="13" id="KW-0511">Multifunctional enzyme</keyword>
<evidence type="ECO:0000256" key="6">
    <source>
        <dbReference type="ARBA" id="ARBA00012321"/>
    </source>
</evidence>
<feature type="active site" description="For OMPdecase activity" evidence="14">
    <location>
        <position position="303"/>
    </location>
</feature>
<dbReference type="SUPFAM" id="SSF53271">
    <property type="entry name" value="PRTase-like"/>
    <property type="match status" value="1"/>
</dbReference>
<sequence length="347" mass="38965">MDGLIIELFNIEGVKFGNFKLKSGIHSPAYFDLRVIVSYPELMKKVSLLLHDAACGLPYHFVCGVPYTALPLATVISVECNKPMLIRRREAKDYGTKKMIEGKFSPGDTCLVVEDVVTSGSSVWETVQLLQEYGLKVTDAVVLLDREQGAGERLKQKGVNLHSVLTMTKLVDVLRQNNKIDEDMHQKVLQFVSDNQFSVEIEEPPMKTRKLAWSMSFKERSEHEQCKNSVAKELFAIMENKRSNLVLSADLTNADEILKLVDSIGPSICMVKTHVDIIEDFSRDFVNKLVKMAQKHNFLIFEDRKFADIGSTVQHQFSGGVFKIADWAHVINAHSVPGPGVIQGLKK</sequence>
<dbReference type="NCBIfam" id="TIGR00336">
    <property type="entry name" value="pyrE"/>
    <property type="match status" value="1"/>
</dbReference>
<dbReference type="Pfam" id="PF00215">
    <property type="entry name" value="OMPdecase"/>
    <property type="match status" value="1"/>
</dbReference>
<feature type="active site" description="For OMPdecase activity" evidence="14">
    <location>
        <position position="308"/>
    </location>
</feature>
<dbReference type="InterPro" id="IPR014732">
    <property type="entry name" value="OMPdecase"/>
</dbReference>
<evidence type="ECO:0000256" key="1">
    <source>
        <dbReference type="ARBA" id="ARBA00004861"/>
    </source>
</evidence>
<keyword evidence="10" id="KW-0210">Decarboxylase</keyword>
<dbReference type="PANTHER" id="PTHR19278:SF9">
    <property type="entry name" value="URIDINE 5'-MONOPHOSPHATE SYNTHASE"/>
    <property type="match status" value="1"/>
</dbReference>
<evidence type="ECO:0000313" key="19">
    <source>
        <dbReference type="Proteomes" id="UP000828390"/>
    </source>
</evidence>
<dbReference type="SUPFAM" id="SSF51366">
    <property type="entry name" value="Ribulose-phoshate binding barrel"/>
    <property type="match status" value="1"/>
</dbReference>
<keyword evidence="8" id="KW-0328">Glycosyltransferase</keyword>
<evidence type="ECO:0000256" key="11">
    <source>
        <dbReference type="ARBA" id="ARBA00022975"/>
    </source>
</evidence>
<name>A0A9D4RX73_DREPO</name>
<evidence type="ECO:0000256" key="3">
    <source>
        <dbReference type="ARBA" id="ARBA00006221"/>
    </source>
</evidence>
<feature type="binding site" evidence="15">
    <location>
        <position position="272"/>
    </location>
    <ligand>
        <name>substrate</name>
    </ligand>
</feature>
<dbReference type="Proteomes" id="UP000828390">
    <property type="component" value="Unassembled WGS sequence"/>
</dbReference>
<evidence type="ECO:0000256" key="8">
    <source>
        <dbReference type="ARBA" id="ARBA00022676"/>
    </source>
</evidence>
<dbReference type="InterPro" id="IPR029057">
    <property type="entry name" value="PRTase-like"/>
</dbReference>
<dbReference type="InterPro" id="IPR023031">
    <property type="entry name" value="OPRT"/>
</dbReference>
<dbReference type="Gene3D" id="3.20.20.70">
    <property type="entry name" value="Aldolase class I"/>
    <property type="match status" value="1"/>
</dbReference>
<dbReference type="Gene3D" id="3.40.50.2020">
    <property type="match status" value="1"/>
</dbReference>
<dbReference type="AlphaFoldDB" id="A0A9D4RX73"/>
<evidence type="ECO:0000313" key="18">
    <source>
        <dbReference type="EMBL" id="KAH3882285.1"/>
    </source>
</evidence>
<feature type="domain" description="Orotidine 5'-phosphate decarboxylase" evidence="17">
    <location>
        <begin position="243"/>
        <end position="347"/>
    </location>
</feature>
<evidence type="ECO:0000256" key="15">
    <source>
        <dbReference type="PIRSR" id="PIRSR614732-2"/>
    </source>
</evidence>
<evidence type="ECO:0000256" key="2">
    <source>
        <dbReference type="ARBA" id="ARBA00004889"/>
    </source>
</evidence>
<gene>
    <name evidence="18" type="ORF">DPMN_006219</name>
</gene>
<organism evidence="18 19">
    <name type="scientific">Dreissena polymorpha</name>
    <name type="common">Zebra mussel</name>
    <name type="synonym">Mytilus polymorpha</name>
    <dbReference type="NCBI Taxonomy" id="45954"/>
    <lineage>
        <taxon>Eukaryota</taxon>
        <taxon>Metazoa</taxon>
        <taxon>Spiralia</taxon>
        <taxon>Lophotrochozoa</taxon>
        <taxon>Mollusca</taxon>
        <taxon>Bivalvia</taxon>
        <taxon>Autobranchia</taxon>
        <taxon>Heteroconchia</taxon>
        <taxon>Euheterodonta</taxon>
        <taxon>Imparidentia</taxon>
        <taxon>Neoheterodontei</taxon>
        <taxon>Myida</taxon>
        <taxon>Dreissenoidea</taxon>
        <taxon>Dreissenidae</taxon>
        <taxon>Dreissena</taxon>
    </lineage>
</organism>
<dbReference type="GO" id="GO:0044205">
    <property type="term" value="P:'de novo' UMP biosynthetic process"/>
    <property type="evidence" value="ECO:0007669"/>
    <property type="project" value="InterPro"/>
</dbReference>
<evidence type="ECO:0000256" key="13">
    <source>
        <dbReference type="ARBA" id="ARBA00023268"/>
    </source>
</evidence>
<comment type="pathway">
    <text evidence="2">Pyrimidine metabolism; UMP biosynthesis via de novo pathway; UMP from orotate: step 1/2.</text>
</comment>
<dbReference type="InterPro" id="IPR000836">
    <property type="entry name" value="PRTase_dom"/>
</dbReference>
<evidence type="ECO:0000256" key="12">
    <source>
        <dbReference type="ARBA" id="ARBA00023239"/>
    </source>
</evidence>
<dbReference type="GO" id="GO:0006207">
    <property type="term" value="P:'de novo' pyrimidine nucleobase biosynthetic process"/>
    <property type="evidence" value="ECO:0007669"/>
    <property type="project" value="InterPro"/>
</dbReference>